<keyword evidence="8 15" id="KW-0645">Protease</keyword>
<evidence type="ECO:0000256" key="16">
    <source>
        <dbReference type="PIRSR" id="PIRSR007828-1"/>
    </source>
</evidence>
<dbReference type="PIRSF" id="PIRSF007828">
    <property type="entry name" value="Dipeptidyl-peptidase_III"/>
    <property type="match status" value="1"/>
</dbReference>
<feature type="binding site" evidence="17">
    <location>
        <position position="438"/>
    </location>
    <ligand>
        <name>Zn(2+)</name>
        <dbReference type="ChEBI" id="CHEBI:29105"/>
        <note>catalytic</note>
    </ligand>
</feature>
<keyword evidence="10 15" id="KW-0378">Hydrolase</keyword>
<evidence type="ECO:0000256" key="13">
    <source>
        <dbReference type="ARBA" id="ARBA00031288"/>
    </source>
</evidence>
<evidence type="ECO:0000256" key="11">
    <source>
        <dbReference type="ARBA" id="ARBA00022833"/>
    </source>
</evidence>
<dbReference type="FunFam" id="3.30.540.30:FF:000002">
    <property type="entry name" value="Dipeptidyl peptidase 3"/>
    <property type="match status" value="1"/>
</dbReference>
<feature type="binding site" evidence="17">
    <location>
        <position position="433"/>
    </location>
    <ligand>
        <name>Zn(2+)</name>
        <dbReference type="ChEBI" id="CHEBI:29105"/>
        <note>catalytic</note>
    </ligand>
</feature>
<evidence type="ECO:0000313" key="19">
    <source>
        <dbReference type="Proteomes" id="UP000018144"/>
    </source>
</evidence>
<evidence type="ECO:0000256" key="6">
    <source>
        <dbReference type="ARBA" id="ARBA00022438"/>
    </source>
</evidence>
<accession>U4KTR3</accession>
<feature type="binding site" evidence="17">
    <location>
        <position position="491"/>
    </location>
    <ligand>
        <name>Zn(2+)</name>
        <dbReference type="ChEBI" id="CHEBI:29105"/>
        <note>catalytic</note>
    </ligand>
</feature>
<evidence type="ECO:0000256" key="12">
    <source>
        <dbReference type="ARBA" id="ARBA00023049"/>
    </source>
</evidence>
<dbReference type="InterPro" id="IPR039461">
    <property type="entry name" value="Peptidase_M49"/>
</dbReference>
<dbReference type="OMA" id="QRYWIRD"/>
<dbReference type="OrthoDB" id="4694525at2759"/>
<evidence type="ECO:0000256" key="2">
    <source>
        <dbReference type="ARBA" id="ARBA00004496"/>
    </source>
</evidence>
<evidence type="ECO:0000256" key="10">
    <source>
        <dbReference type="ARBA" id="ARBA00022801"/>
    </source>
</evidence>
<evidence type="ECO:0000256" key="14">
    <source>
        <dbReference type="ARBA" id="ARBA00032119"/>
    </source>
</evidence>
<evidence type="ECO:0000256" key="1">
    <source>
        <dbReference type="ARBA" id="ARBA00001336"/>
    </source>
</evidence>
<dbReference type="GO" id="GO:0008239">
    <property type="term" value="F:dipeptidyl-peptidase activity"/>
    <property type="evidence" value="ECO:0007669"/>
    <property type="project" value="UniProtKB-UniRule"/>
</dbReference>
<keyword evidence="6 15" id="KW-0031">Aminopeptidase</keyword>
<evidence type="ECO:0000256" key="3">
    <source>
        <dbReference type="ARBA" id="ARBA00010200"/>
    </source>
</evidence>
<evidence type="ECO:0000313" key="18">
    <source>
        <dbReference type="EMBL" id="CCX04278.1"/>
    </source>
</evidence>
<dbReference type="Gene3D" id="3.30.540.30">
    <property type="match status" value="3"/>
</dbReference>
<comment type="subcellular location">
    <subcellularLocation>
        <location evidence="2">Cytoplasm</location>
    </subcellularLocation>
</comment>
<dbReference type="PANTHER" id="PTHR23422">
    <property type="entry name" value="DIPEPTIDYL PEPTIDASE III-RELATED"/>
    <property type="match status" value="1"/>
</dbReference>
<evidence type="ECO:0000256" key="15">
    <source>
        <dbReference type="PIRNR" id="PIRNR007828"/>
    </source>
</evidence>
<dbReference type="STRING" id="1076935.U4KTR3"/>
<dbReference type="eggNOG" id="KOG3675">
    <property type="taxonomic scope" value="Eukaryota"/>
</dbReference>
<dbReference type="GO" id="GO:0008235">
    <property type="term" value="F:metalloexopeptidase activity"/>
    <property type="evidence" value="ECO:0007669"/>
    <property type="project" value="InterPro"/>
</dbReference>
<keyword evidence="19" id="KW-1185">Reference proteome</keyword>
<dbReference type="FunFam" id="3.30.540.30:FF:000001">
    <property type="entry name" value="Dipeptidyl peptidase 3"/>
    <property type="match status" value="1"/>
</dbReference>
<evidence type="ECO:0000256" key="5">
    <source>
        <dbReference type="ARBA" id="ARBA00014713"/>
    </source>
</evidence>
<proteinExistence type="inferred from homology"/>
<name>U4KTR3_PYROM</name>
<dbReference type="Proteomes" id="UP000018144">
    <property type="component" value="Unassembled WGS sequence"/>
</dbReference>
<keyword evidence="7 15" id="KW-0963">Cytoplasm</keyword>
<dbReference type="AlphaFoldDB" id="U4KTR3"/>
<feature type="active site" evidence="16">
    <location>
        <position position="434"/>
    </location>
</feature>
<keyword evidence="11 15" id="KW-0862">Zinc</keyword>
<keyword evidence="9 15" id="KW-0479">Metal-binding</keyword>
<evidence type="ECO:0000256" key="17">
    <source>
        <dbReference type="PIRSR" id="PIRSR007828-2"/>
    </source>
</evidence>
<keyword evidence="12 15" id="KW-0482">Metalloprotease</keyword>
<reference evidence="18 19" key="1">
    <citation type="journal article" date="2013" name="PLoS Genet.">
        <title>The genome and development-dependent transcriptomes of Pyronema confluens: a window into fungal evolution.</title>
        <authorList>
            <person name="Traeger S."/>
            <person name="Altegoer F."/>
            <person name="Freitag M."/>
            <person name="Gabaldon T."/>
            <person name="Kempken F."/>
            <person name="Kumar A."/>
            <person name="Marcet-Houben M."/>
            <person name="Poggeler S."/>
            <person name="Stajich J.E."/>
            <person name="Nowrousian M."/>
        </authorList>
    </citation>
    <scope>NUCLEOTIDE SEQUENCE [LARGE SCALE GENOMIC DNA]</scope>
    <source>
        <strain evidence="19">CBS 100304</strain>
        <tissue evidence="18">Vegetative mycelium</tissue>
    </source>
</reference>
<comment type="similarity">
    <text evidence="3 15">Belongs to the peptidase M49 family.</text>
</comment>
<evidence type="ECO:0000256" key="8">
    <source>
        <dbReference type="ARBA" id="ARBA00022670"/>
    </source>
</evidence>
<organism evidence="18 19">
    <name type="scientific">Pyronema omphalodes (strain CBS 100304)</name>
    <name type="common">Pyronema confluens</name>
    <dbReference type="NCBI Taxonomy" id="1076935"/>
    <lineage>
        <taxon>Eukaryota</taxon>
        <taxon>Fungi</taxon>
        <taxon>Dikarya</taxon>
        <taxon>Ascomycota</taxon>
        <taxon>Pezizomycotina</taxon>
        <taxon>Pezizomycetes</taxon>
        <taxon>Pezizales</taxon>
        <taxon>Pyronemataceae</taxon>
        <taxon>Pyronema</taxon>
    </lineage>
</organism>
<dbReference type="GO" id="GO:0006508">
    <property type="term" value="P:proteolysis"/>
    <property type="evidence" value="ECO:0007669"/>
    <property type="project" value="UniProtKB-KW"/>
</dbReference>
<dbReference type="Pfam" id="PF03571">
    <property type="entry name" value="Peptidase_M49"/>
    <property type="match status" value="1"/>
</dbReference>
<dbReference type="EMBL" id="HF935197">
    <property type="protein sequence ID" value="CCX04278.1"/>
    <property type="molecule type" value="Genomic_DNA"/>
</dbReference>
<dbReference type="GO" id="GO:0046872">
    <property type="term" value="F:metal ion binding"/>
    <property type="evidence" value="ECO:0007669"/>
    <property type="project" value="UniProtKB-KW"/>
</dbReference>
<comment type="cofactor">
    <cofactor evidence="15 17">
        <name>Zn(2+)</name>
        <dbReference type="ChEBI" id="CHEBI:29105"/>
    </cofactor>
    <text evidence="15 17">Binds 1 zinc ion per subunit.</text>
</comment>
<evidence type="ECO:0000256" key="9">
    <source>
        <dbReference type="ARBA" id="ARBA00022723"/>
    </source>
</evidence>
<gene>
    <name evidence="18" type="ORF">PCON_01768</name>
</gene>
<sequence>MSAPSHLLADSPPTICKLEIKPHFEALSKEEKLYAHHISRASFHGTRIVLRQVSPESEKIYNLIIAAYKACNGDWVKLAKDTGVAEQHVRHWIEYAAQFLGNLGNYKSFGDQKFVPRISVDELKKLLNGDATKDLVNEVAEAMYSVTPESMTLLGYPADGHVSEYYPDSPSITKEEIAKIYEITGKQYMPENTRVIKTVDNGKAKFVMKRASKTTGPAGDKFVQDGWEIEVVNGDHQKQMAKITEECEGASKAALNDIQKQMFEKYAEAFGTGDMNAHKESQKLWIQDKGPKVESNIGFIETYRDPAGIRGEWEGFCAMVNQEQTKKFGEMVSKAGSFIPRLPWGKDFEKDEFRKPDFTSLEVLSFCTSGIPAGINIPNYDDVRQNFGFKNVSLGNVLSAKAPNEPITFIKDSDLALFEKLRGDAFEVQVGIHELLGHGTGKLLAIENGKPNFDMANPPISPVTNEKIKTWYLEGETWGSVFGSIAASYEECRAECVAMYLGGEKDLLKIFGYGEDTEKKADDILYIEYLNMARAGLLALEFWDPKFGKWGQGHMQARFSILKTMLDAGNGFAELQTSKKDHDDLVISIDREKIRSIGIPAIGKYLQKLHVFKSTADFEAGKKLYEEMTSVGPEMAKYREVVMKKKLPRKQFVQANTVLKSNGDVELVEYEPTLEQLIKSYVDRDV</sequence>
<dbReference type="GO" id="GO:0004177">
    <property type="term" value="F:aminopeptidase activity"/>
    <property type="evidence" value="ECO:0007669"/>
    <property type="project" value="UniProtKB-KW"/>
</dbReference>
<evidence type="ECO:0000256" key="7">
    <source>
        <dbReference type="ARBA" id="ARBA00022490"/>
    </source>
</evidence>
<dbReference type="PANTHER" id="PTHR23422:SF11">
    <property type="entry name" value="DIPEPTIDYL PEPTIDASE 3"/>
    <property type="match status" value="1"/>
</dbReference>
<protein>
    <recommendedName>
        <fullName evidence="5 15">Dipeptidyl peptidase 3</fullName>
        <ecNumber evidence="4 15">3.4.14.4</ecNumber>
    </recommendedName>
    <alternativeName>
        <fullName evidence="13 15">Dipeptidyl aminopeptidase III</fullName>
    </alternativeName>
    <alternativeName>
        <fullName evidence="14 15">Dipeptidyl peptidase III</fullName>
    </alternativeName>
</protein>
<dbReference type="InterPro" id="IPR005317">
    <property type="entry name" value="Dipeptidyl-peptase3"/>
</dbReference>
<evidence type="ECO:0000256" key="4">
    <source>
        <dbReference type="ARBA" id="ARBA00012063"/>
    </source>
</evidence>
<comment type="catalytic activity">
    <reaction evidence="1 15">
        <text>Release of an N-terminal dipeptide from a peptide comprising four or more residues, with broad specificity. Also acts on dipeptidyl 2-naphthylamides.</text>
        <dbReference type="EC" id="3.4.14.4"/>
    </reaction>
</comment>
<dbReference type="GO" id="GO:0005737">
    <property type="term" value="C:cytoplasm"/>
    <property type="evidence" value="ECO:0007669"/>
    <property type="project" value="UniProtKB-SubCell"/>
</dbReference>
<dbReference type="EC" id="3.4.14.4" evidence="4 15"/>